<keyword evidence="4" id="KW-1185">Reference proteome</keyword>
<evidence type="ECO:0000256" key="2">
    <source>
        <dbReference type="SAM" id="Phobius"/>
    </source>
</evidence>
<keyword evidence="2" id="KW-0472">Membrane</keyword>
<feature type="transmembrane region" description="Helical" evidence="2">
    <location>
        <begin position="307"/>
        <end position="329"/>
    </location>
</feature>
<feature type="compositionally biased region" description="Basic and acidic residues" evidence="1">
    <location>
        <begin position="205"/>
        <end position="220"/>
    </location>
</feature>
<reference evidence="3" key="1">
    <citation type="submission" date="2021-07" db="EMBL/GenBank/DDBJ databases">
        <title>Candidatus Kaistella beijingensis sp. nov. isolated from a municipal wastewater treatment plant is involved in sludge foaming.</title>
        <authorList>
            <person name="Song Y."/>
            <person name="Liu S.-J."/>
        </authorList>
    </citation>
    <scope>NUCLEOTIDE SEQUENCE</scope>
    <source>
        <strain evidence="3">DSM 43998</strain>
    </source>
</reference>
<dbReference type="Proteomes" id="UP000887023">
    <property type="component" value="Chromosome"/>
</dbReference>
<evidence type="ECO:0000313" key="3">
    <source>
        <dbReference type="EMBL" id="QXQ14378.1"/>
    </source>
</evidence>
<sequence length="332" mass="34312">MTDERAPDSTSQISVAELLARNGKSSATGNGRRRRGGARSIPVAELTGELPVVDTAGTRSANQPLPGDYSRVELTEIPRARFAEPIAPDPPRPDTRNVPTAAWSVDQAPGNAGTTNGSKTNGSAANGSATGGSATDGSSSGAASTGHARRVSGTDISGNDIETVQFPAITGRSDERTAWQVGSRASGAVAPAEPVQPAPSPAGPRRSEPADRSKRTDRSKRINRSTPDPAAAGGESTRRSARRAASPLRQWLVLAAQVIVAVIVGALQFKGFEELWDTLPVVALVLAVLVVIALVALVRVVRRTDDLLSTVIAIVVGICVTIGPLVFLLSSG</sequence>
<dbReference type="EMBL" id="CP079105">
    <property type="protein sequence ID" value="QXQ14378.1"/>
    <property type="molecule type" value="Genomic_DNA"/>
</dbReference>
<gene>
    <name evidence="3" type="ORF">KV203_02855</name>
</gene>
<protein>
    <submittedName>
        <fullName evidence="3">Uncharacterized protein</fullName>
    </submittedName>
</protein>
<dbReference type="RefSeq" id="WP_066466790.1">
    <property type="nucleotide sequence ID" value="NZ_CBCRUZ010000003.1"/>
</dbReference>
<keyword evidence="2" id="KW-0812">Transmembrane</keyword>
<evidence type="ECO:0000256" key="1">
    <source>
        <dbReference type="SAM" id="MobiDB-lite"/>
    </source>
</evidence>
<evidence type="ECO:0000313" key="4">
    <source>
        <dbReference type="Proteomes" id="UP000887023"/>
    </source>
</evidence>
<feature type="transmembrane region" description="Helical" evidence="2">
    <location>
        <begin position="248"/>
        <end position="269"/>
    </location>
</feature>
<proteinExistence type="predicted"/>
<feature type="region of interest" description="Disordered" evidence="1">
    <location>
        <begin position="18"/>
        <end position="240"/>
    </location>
</feature>
<feature type="compositionally biased region" description="Basic and acidic residues" evidence="1">
    <location>
        <begin position="70"/>
        <end position="82"/>
    </location>
</feature>
<feature type="transmembrane region" description="Helical" evidence="2">
    <location>
        <begin position="281"/>
        <end position="300"/>
    </location>
</feature>
<name>A0ABX8S935_9ACTN</name>
<organism evidence="3 4">
    <name type="scientific">Skermania pinensis</name>
    <dbReference type="NCBI Taxonomy" id="39122"/>
    <lineage>
        <taxon>Bacteria</taxon>
        <taxon>Bacillati</taxon>
        <taxon>Actinomycetota</taxon>
        <taxon>Actinomycetes</taxon>
        <taxon>Mycobacteriales</taxon>
        <taxon>Gordoniaceae</taxon>
        <taxon>Skermania</taxon>
    </lineage>
</organism>
<feature type="compositionally biased region" description="Low complexity" evidence="1">
    <location>
        <begin position="120"/>
        <end position="146"/>
    </location>
</feature>
<keyword evidence="2" id="KW-1133">Transmembrane helix</keyword>
<accession>A0ABX8S935</accession>